<evidence type="ECO:0000313" key="1">
    <source>
        <dbReference type="EMBL" id="KAI0060324.1"/>
    </source>
</evidence>
<name>A0ACB8SUN8_9AGAM</name>
<comment type="caution">
    <text evidence="1">The sequence shown here is derived from an EMBL/GenBank/DDBJ whole genome shotgun (WGS) entry which is preliminary data.</text>
</comment>
<evidence type="ECO:0000313" key="2">
    <source>
        <dbReference type="Proteomes" id="UP000814140"/>
    </source>
</evidence>
<protein>
    <submittedName>
        <fullName evidence="1">Uncharacterized protein</fullName>
    </submittedName>
</protein>
<accession>A0ACB8SUN8</accession>
<keyword evidence="2" id="KW-1185">Reference proteome</keyword>
<reference evidence="1" key="1">
    <citation type="submission" date="2021-03" db="EMBL/GenBank/DDBJ databases">
        <authorList>
            <consortium name="DOE Joint Genome Institute"/>
            <person name="Ahrendt S."/>
            <person name="Looney B.P."/>
            <person name="Miyauchi S."/>
            <person name="Morin E."/>
            <person name="Drula E."/>
            <person name="Courty P.E."/>
            <person name="Chicoki N."/>
            <person name="Fauchery L."/>
            <person name="Kohler A."/>
            <person name="Kuo A."/>
            <person name="Labutti K."/>
            <person name="Pangilinan J."/>
            <person name="Lipzen A."/>
            <person name="Riley R."/>
            <person name="Andreopoulos W."/>
            <person name="He G."/>
            <person name="Johnson J."/>
            <person name="Barry K.W."/>
            <person name="Grigoriev I.V."/>
            <person name="Nagy L."/>
            <person name="Hibbett D."/>
            <person name="Henrissat B."/>
            <person name="Matheny P.B."/>
            <person name="Labbe J."/>
            <person name="Martin F."/>
        </authorList>
    </citation>
    <scope>NUCLEOTIDE SEQUENCE</scope>
    <source>
        <strain evidence="1">HHB10654</strain>
    </source>
</reference>
<dbReference type="Proteomes" id="UP000814140">
    <property type="component" value="Unassembled WGS sequence"/>
</dbReference>
<sequence>MYHRQIAIFFLVILVYILYSIERGEREIHELIVGGGDGGGGTMRGAARGTCRALPKGGRRRSRRRDVIRGRGTALGDRARLRIAGQARTWLGHLGGGDGTGTRTRETERGSAASAAPRDGGKGLVRGRGRAEVTAESCDCWGKCCGGSKPLIHASKPGHTPPGTTV</sequence>
<gene>
    <name evidence="1" type="ORF">BV25DRAFT_977774</name>
</gene>
<proteinExistence type="predicted"/>
<dbReference type="EMBL" id="MU277220">
    <property type="protein sequence ID" value="KAI0060324.1"/>
    <property type="molecule type" value="Genomic_DNA"/>
</dbReference>
<reference evidence="1" key="2">
    <citation type="journal article" date="2022" name="New Phytol.">
        <title>Evolutionary transition to the ectomycorrhizal habit in the genomes of a hyperdiverse lineage of mushroom-forming fungi.</title>
        <authorList>
            <person name="Looney B."/>
            <person name="Miyauchi S."/>
            <person name="Morin E."/>
            <person name="Drula E."/>
            <person name="Courty P.E."/>
            <person name="Kohler A."/>
            <person name="Kuo A."/>
            <person name="LaButti K."/>
            <person name="Pangilinan J."/>
            <person name="Lipzen A."/>
            <person name="Riley R."/>
            <person name="Andreopoulos W."/>
            <person name="He G."/>
            <person name="Johnson J."/>
            <person name="Nolan M."/>
            <person name="Tritt A."/>
            <person name="Barry K.W."/>
            <person name="Grigoriev I.V."/>
            <person name="Nagy L.G."/>
            <person name="Hibbett D."/>
            <person name="Henrissat B."/>
            <person name="Matheny P.B."/>
            <person name="Labbe J."/>
            <person name="Martin F.M."/>
        </authorList>
    </citation>
    <scope>NUCLEOTIDE SEQUENCE</scope>
    <source>
        <strain evidence="1">HHB10654</strain>
    </source>
</reference>
<organism evidence="1 2">
    <name type="scientific">Artomyces pyxidatus</name>
    <dbReference type="NCBI Taxonomy" id="48021"/>
    <lineage>
        <taxon>Eukaryota</taxon>
        <taxon>Fungi</taxon>
        <taxon>Dikarya</taxon>
        <taxon>Basidiomycota</taxon>
        <taxon>Agaricomycotina</taxon>
        <taxon>Agaricomycetes</taxon>
        <taxon>Russulales</taxon>
        <taxon>Auriscalpiaceae</taxon>
        <taxon>Artomyces</taxon>
    </lineage>
</organism>